<proteinExistence type="predicted"/>
<dbReference type="InterPro" id="IPR037523">
    <property type="entry name" value="VOC_core"/>
</dbReference>
<dbReference type="RefSeq" id="WP_203191962.1">
    <property type="nucleotide sequence ID" value="NZ_CP063362.1"/>
</dbReference>
<dbReference type="Proteomes" id="UP000596427">
    <property type="component" value="Chromosome"/>
</dbReference>
<organism evidence="2 3">
    <name type="scientific">Xanthobacter dioxanivorans</name>
    <dbReference type="NCBI Taxonomy" id="2528964"/>
    <lineage>
        <taxon>Bacteria</taxon>
        <taxon>Pseudomonadati</taxon>
        <taxon>Pseudomonadota</taxon>
        <taxon>Alphaproteobacteria</taxon>
        <taxon>Hyphomicrobiales</taxon>
        <taxon>Xanthobacteraceae</taxon>
        <taxon>Xanthobacter</taxon>
    </lineage>
</organism>
<accession>A0A974SGA5</accession>
<sequence length="143" mass="15169">MSGARPAPPLGRVVETGLYVDDLARARAFYEGVLGLAPMLADDRFAAYPVGGTVLLLFVRGTAGAAIALPFGGTIPPHDGTGRLHFAFAVAAEDMEPWRAHLTAHDVAIEGEVHWPKGSVSLYFRDPDGNLAEIASPGLWANY</sequence>
<dbReference type="PANTHER" id="PTHR21366">
    <property type="entry name" value="GLYOXALASE FAMILY PROTEIN"/>
    <property type="match status" value="1"/>
</dbReference>
<evidence type="ECO:0000259" key="1">
    <source>
        <dbReference type="PROSITE" id="PS51819"/>
    </source>
</evidence>
<evidence type="ECO:0000313" key="2">
    <source>
        <dbReference type="EMBL" id="QRG05096.1"/>
    </source>
</evidence>
<protein>
    <submittedName>
        <fullName evidence="2">VOC family protein</fullName>
    </submittedName>
</protein>
<dbReference type="Gene3D" id="3.10.180.10">
    <property type="entry name" value="2,3-Dihydroxybiphenyl 1,2-Dioxygenase, domain 1"/>
    <property type="match status" value="1"/>
</dbReference>
<feature type="domain" description="VOC" evidence="1">
    <location>
        <begin position="9"/>
        <end position="137"/>
    </location>
</feature>
<dbReference type="Pfam" id="PF00903">
    <property type="entry name" value="Glyoxalase"/>
    <property type="match status" value="1"/>
</dbReference>
<gene>
    <name evidence="2" type="ORF">EZH22_18430</name>
</gene>
<evidence type="ECO:0000313" key="3">
    <source>
        <dbReference type="Proteomes" id="UP000596427"/>
    </source>
</evidence>
<dbReference type="InterPro" id="IPR004360">
    <property type="entry name" value="Glyas_Fos-R_dOase_dom"/>
</dbReference>
<dbReference type="InterPro" id="IPR050383">
    <property type="entry name" value="GlyoxalaseI/FosfomycinResist"/>
</dbReference>
<dbReference type="AlphaFoldDB" id="A0A974SGA5"/>
<dbReference type="PANTHER" id="PTHR21366:SF22">
    <property type="entry name" value="VOC DOMAIN-CONTAINING PROTEIN"/>
    <property type="match status" value="1"/>
</dbReference>
<dbReference type="KEGG" id="xdi:EZH22_18430"/>
<dbReference type="SUPFAM" id="SSF54593">
    <property type="entry name" value="Glyoxalase/Bleomycin resistance protein/Dihydroxybiphenyl dioxygenase"/>
    <property type="match status" value="1"/>
</dbReference>
<dbReference type="EMBL" id="CP063362">
    <property type="protein sequence ID" value="QRG05096.1"/>
    <property type="molecule type" value="Genomic_DNA"/>
</dbReference>
<dbReference type="PROSITE" id="PS51819">
    <property type="entry name" value="VOC"/>
    <property type="match status" value="1"/>
</dbReference>
<name>A0A974SGA5_9HYPH</name>
<reference evidence="2 3" key="1">
    <citation type="submission" date="2020-10" db="EMBL/GenBank/DDBJ databases">
        <title>Degradation of 1,4-Dioxane by Xanthobacter sp. YN2, via a Novel Group-2 Soluble Di-Iron Monooxygenase.</title>
        <authorList>
            <person name="Ma F."/>
            <person name="Wang Y."/>
            <person name="Yang J."/>
            <person name="Guo H."/>
            <person name="Su D."/>
            <person name="Yu L."/>
        </authorList>
    </citation>
    <scope>NUCLEOTIDE SEQUENCE [LARGE SCALE GENOMIC DNA]</scope>
    <source>
        <strain evidence="2 3">YN2</strain>
    </source>
</reference>
<keyword evidence="3" id="KW-1185">Reference proteome</keyword>
<dbReference type="InterPro" id="IPR029068">
    <property type="entry name" value="Glyas_Bleomycin-R_OHBP_Dase"/>
</dbReference>